<dbReference type="KEGG" id="mcak:MCCS_14400"/>
<evidence type="ECO:0000313" key="1">
    <source>
        <dbReference type="EMBL" id="ARQ07081.1"/>
    </source>
</evidence>
<dbReference type="STRING" id="1855823.MCCS_14400"/>
<dbReference type="EMBL" id="CP021059">
    <property type="protein sequence ID" value="ARQ07081.1"/>
    <property type="molecule type" value="Genomic_DNA"/>
</dbReference>
<proteinExistence type="predicted"/>
<keyword evidence="2" id="KW-1185">Reference proteome</keyword>
<gene>
    <name evidence="1" type="ORF">MCCS_14400</name>
</gene>
<evidence type="ECO:0000313" key="2">
    <source>
        <dbReference type="Proteomes" id="UP000194154"/>
    </source>
</evidence>
<accession>A0A1W7ABX3</accession>
<sequence>MSLLKRFKLYDQKKEWTVTVIPLSGRDGYRLIGAGILKHIQKEVTTEGLQDFINMHNLMREEELGQVEIWDLI</sequence>
<dbReference type="GeneID" id="35295556"/>
<dbReference type="AlphaFoldDB" id="A0A1W7ABX3"/>
<reference evidence="1 2" key="1">
    <citation type="journal article" date="2017" name="Int. J. Syst. Evol. Microbiol.">
        <title>Macrococcus canis sp. nov., a skin bacterium associated with infections in dogs.</title>
        <authorList>
            <person name="Gobeli Brawand S."/>
            <person name="Cotting K."/>
            <person name="Gomez-Sanz E."/>
            <person name="Collaud A."/>
            <person name="Thomann A."/>
            <person name="Brodard I."/>
            <person name="Rodriguez-Campos S."/>
            <person name="Strauss C."/>
            <person name="Perreten V."/>
        </authorList>
    </citation>
    <scope>NUCLEOTIDE SEQUENCE [LARGE SCALE GENOMIC DNA]</scope>
    <source>
        <strain evidence="1 2">KM45013</strain>
    </source>
</reference>
<protein>
    <submittedName>
        <fullName evidence="1">Uncharacterized protein</fullName>
    </submittedName>
</protein>
<name>A0A1W7ABX3_9STAP</name>
<dbReference type="OrthoDB" id="9956322at2"/>
<dbReference type="Proteomes" id="UP000194154">
    <property type="component" value="Chromosome"/>
</dbReference>
<organism evidence="1 2">
    <name type="scientific">Macrococcoides canis</name>
    <dbReference type="NCBI Taxonomy" id="1855823"/>
    <lineage>
        <taxon>Bacteria</taxon>
        <taxon>Bacillati</taxon>
        <taxon>Bacillota</taxon>
        <taxon>Bacilli</taxon>
        <taxon>Bacillales</taxon>
        <taxon>Staphylococcaceae</taxon>
        <taxon>Macrococcoides</taxon>
    </lineage>
</organism>
<dbReference type="RefSeq" id="WP_086042708.1">
    <property type="nucleotide sequence ID" value="NZ_CBCRZA010000002.1"/>
</dbReference>